<dbReference type="InterPro" id="IPR000086">
    <property type="entry name" value="NUDIX_hydrolase_dom"/>
</dbReference>
<dbReference type="InterPro" id="IPR015797">
    <property type="entry name" value="NUDIX_hydrolase-like_dom_sf"/>
</dbReference>
<sequence>MSKQDLKFVFHQLANNEISSIMTMSNVRRACVAAIIRWKPYMKVNSFAAKQQQQQQLAGSPMEFLNQPWVNDTQGEAEMLFIQRALHPGDFWSGHIAFPGGKNEPLDKSNIDTVIRECKEEIGIDLSSKEFIPLGTLEHREIKNIKLNKVMMVLIPHVFLQVSPITPPLTIQESEVAEIHWIPVKYLLKEPIVAYNPLGNTVVAPEMHLPWPESVRVAAIPFLNTKNNKIPHLWGMTLRMTQEILGMALSRTIMSDEELEKYGKNKESKL</sequence>
<dbReference type="Gene3D" id="3.90.79.10">
    <property type="entry name" value="Nucleoside Triphosphate Pyrophosphohydrolase"/>
    <property type="match status" value="1"/>
</dbReference>
<dbReference type="PROSITE" id="PS51462">
    <property type="entry name" value="NUDIX"/>
    <property type="match status" value="1"/>
</dbReference>
<evidence type="ECO:0000313" key="2">
    <source>
        <dbReference type="EMBL" id="KAG2213218.1"/>
    </source>
</evidence>
<feature type="domain" description="Nudix hydrolase" evidence="1">
    <location>
        <begin position="27"/>
        <end position="206"/>
    </location>
</feature>
<dbReference type="AlphaFoldDB" id="A0A8H7VE65"/>
<dbReference type="OrthoDB" id="77989at2759"/>
<accession>A0A8H7VE65</accession>
<evidence type="ECO:0000313" key="3">
    <source>
        <dbReference type="Proteomes" id="UP000650833"/>
    </source>
</evidence>
<comment type="caution">
    <text evidence="2">The sequence shown here is derived from an EMBL/GenBank/DDBJ whole genome shotgun (WGS) entry which is preliminary data.</text>
</comment>
<keyword evidence="3" id="KW-1185">Reference proteome</keyword>
<proteinExistence type="predicted"/>
<reference evidence="2" key="1">
    <citation type="submission" date="2020-12" db="EMBL/GenBank/DDBJ databases">
        <title>Metabolic potential, ecology and presence of endohyphal bacteria is reflected in genomic diversity of Mucoromycotina.</title>
        <authorList>
            <person name="Muszewska A."/>
            <person name="Okrasinska A."/>
            <person name="Steczkiewicz K."/>
            <person name="Drgas O."/>
            <person name="Orlowska M."/>
            <person name="Perlinska-Lenart U."/>
            <person name="Aleksandrzak-Piekarczyk T."/>
            <person name="Szatraj K."/>
            <person name="Zielenkiewicz U."/>
            <person name="Pilsyk S."/>
            <person name="Malc E."/>
            <person name="Mieczkowski P."/>
            <person name="Kruszewska J.S."/>
            <person name="Biernat P."/>
            <person name="Pawlowska J."/>
        </authorList>
    </citation>
    <scope>NUCLEOTIDE SEQUENCE</scope>
    <source>
        <strain evidence="2">CBS 226.32</strain>
    </source>
</reference>
<dbReference type="GO" id="GO:0010945">
    <property type="term" value="F:coenzyme A diphosphatase activity"/>
    <property type="evidence" value="ECO:0007669"/>
    <property type="project" value="InterPro"/>
</dbReference>
<name>A0A8H7VE65_9FUNG</name>
<dbReference type="Proteomes" id="UP000650833">
    <property type="component" value="Unassembled WGS sequence"/>
</dbReference>
<dbReference type="InterPro" id="IPR045121">
    <property type="entry name" value="CoAse"/>
</dbReference>
<gene>
    <name evidence="2" type="ORF">INT46_001579</name>
</gene>
<dbReference type="PANTHER" id="PTHR12992:SF44">
    <property type="entry name" value="NUDIX HYDROLASE DOMAIN-CONTAINING PROTEIN"/>
    <property type="match status" value="1"/>
</dbReference>
<evidence type="ECO:0000259" key="1">
    <source>
        <dbReference type="PROSITE" id="PS51462"/>
    </source>
</evidence>
<dbReference type="Pfam" id="PF00293">
    <property type="entry name" value="NUDIX"/>
    <property type="match status" value="1"/>
</dbReference>
<organism evidence="2 3">
    <name type="scientific">Mucor plumbeus</name>
    <dbReference type="NCBI Taxonomy" id="97098"/>
    <lineage>
        <taxon>Eukaryota</taxon>
        <taxon>Fungi</taxon>
        <taxon>Fungi incertae sedis</taxon>
        <taxon>Mucoromycota</taxon>
        <taxon>Mucoromycotina</taxon>
        <taxon>Mucoromycetes</taxon>
        <taxon>Mucorales</taxon>
        <taxon>Mucorineae</taxon>
        <taxon>Mucoraceae</taxon>
        <taxon>Mucor</taxon>
    </lineage>
</organism>
<dbReference type="CDD" id="cd03426">
    <property type="entry name" value="NUDIX_CoAse_Nudt7"/>
    <property type="match status" value="1"/>
</dbReference>
<protein>
    <recommendedName>
        <fullName evidence="1">Nudix hydrolase domain-containing protein</fullName>
    </recommendedName>
</protein>
<dbReference type="PANTHER" id="PTHR12992">
    <property type="entry name" value="NUDIX HYDROLASE"/>
    <property type="match status" value="1"/>
</dbReference>
<dbReference type="SUPFAM" id="SSF55811">
    <property type="entry name" value="Nudix"/>
    <property type="match status" value="1"/>
</dbReference>
<dbReference type="EMBL" id="JAEPRC010000040">
    <property type="protein sequence ID" value="KAG2213218.1"/>
    <property type="molecule type" value="Genomic_DNA"/>
</dbReference>